<sequence length="178" mass="19806">MDSINQQQPEENFKNLNGPEAVAKIKEIADQAKTCFFCTSIKTGVPLSTRPMAVQEVDDEGNFWFLSANDSNTNDEVAHDPFVHLLFQGSAHSDFLNIYGIASVSEDKAKIKQLWEPILKTWFTEGENDPLISIIKVEPIKGYYWDNKHGNAIAFVKMLAGAALGKTLDDSIEGELEV</sequence>
<keyword evidence="3" id="KW-1185">Reference proteome</keyword>
<dbReference type="SUPFAM" id="SSF50475">
    <property type="entry name" value="FMN-binding split barrel"/>
    <property type="match status" value="1"/>
</dbReference>
<protein>
    <submittedName>
        <fullName evidence="2">General stress protein 26</fullName>
    </submittedName>
</protein>
<dbReference type="KEGG" id="muc:MuYL_1898"/>
<evidence type="ECO:0000313" key="3">
    <source>
        <dbReference type="Proteomes" id="UP000215002"/>
    </source>
</evidence>
<dbReference type="InterPro" id="IPR038725">
    <property type="entry name" value="YdaG_split_barrel_FMN-bd"/>
</dbReference>
<dbReference type="OrthoDB" id="1432662at2"/>
<proteinExistence type="predicted"/>
<feature type="domain" description="General stress protein FMN-binding split barrel" evidence="1">
    <location>
        <begin position="20"/>
        <end position="169"/>
    </location>
</feature>
<gene>
    <name evidence="2" type="ORF">MuYL_1898</name>
</gene>
<dbReference type="Pfam" id="PF16242">
    <property type="entry name" value="Pyrid_ox_like"/>
    <property type="match status" value="1"/>
</dbReference>
<dbReference type="RefSeq" id="WP_094570208.1">
    <property type="nucleotide sequence ID" value="NZ_CP022743.1"/>
</dbReference>
<name>A0A223NVU0_9SPHI</name>
<reference evidence="2 3" key="1">
    <citation type="submission" date="2017-08" db="EMBL/GenBank/DDBJ databases">
        <title>Complete genome sequence of Mucilaginibacter sp. strain BJC16-A31.</title>
        <authorList>
            <consortium name="Henan University of Science and Technology"/>
            <person name="You X."/>
        </authorList>
    </citation>
    <scope>NUCLEOTIDE SEQUENCE [LARGE SCALE GENOMIC DNA]</scope>
    <source>
        <strain evidence="2 3">BJC16-A31</strain>
    </source>
</reference>
<organism evidence="2 3">
    <name type="scientific">Mucilaginibacter xinganensis</name>
    <dbReference type="NCBI Taxonomy" id="1234841"/>
    <lineage>
        <taxon>Bacteria</taxon>
        <taxon>Pseudomonadati</taxon>
        <taxon>Bacteroidota</taxon>
        <taxon>Sphingobacteriia</taxon>
        <taxon>Sphingobacteriales</taxon>
        <taxon>Sphingobacteriaceae</taxon>
        <taxon>Mucilaginibacter</taxon>
    </lineage>
</organism>
<dbReference type="AlphaFoldDB" id="A0A223NVU0"/>
<evidence type="ECO:0000259" key="1">
    <source>
        <dbReference type="Pfam" id="PF16242"/>
    </source>
</evidence>
<dbReference type="PANTHER" id="PTHR34818:SF1">
    <property type="entry name" value="PROTEIN BLI-3"/>
    <property type="match status" value="1"/>
</dbReference>
<accession>A0A223NVU0</accession>
<dbReference type="InterPro" id="IPR052917">
    <property type="entry name" value="Stress-Dev_Protein"/>
</dbReference>
<evidence type="ECO:0000313" key="2">
    <source>
        <dbReference type="EMBL" id="ASU33794.1"/>
    </source>
</evidence>
<dbReference type="EMBL" id="CP022743">
    <property type="protein sequence ID" value="ASU33794.1"/>
    <property type="molecule type" value="Genomic_DNA"/>
</dbReference>
<dbReference type="PANTHER" id="PTHR34818">
    <property type="entry name" value="PROTEIN BLI-3"/>
    <property type="match status" value="1"/>
</dbReference>
<dbReference type="InterPro" id="IPR012349">
    <property type="entry name" value="Split_barrel_FMN-bd"/>
</dbReference>
<dbReference type="Gene3D" id="2.30.110.10">
    <property type="entry name" value="Electron Transport, Fmn-binding Protein, Chain A"/>
    <property type="match status" value="1"/>
</dbReference>
<dbReference type="Proteomes" id="UP000215002">
    <property type="component" value="Chromosome"/>
</dbReference>